<dbReference type="Proteomes" id="UP000254912">
    <property type="component" value="Unassembled WGS sequence"/>
</dbReference>
<sequence>MKKIINVTITLVTALTLLAPVSVFADDLTGSTATDVTFTAGSLSLTGVTTSATFDATTDALSAGTIYTGGLDATSTTKLGAKVTDLTASTSGWTLTLAKSAWTAGTGGTTAGVTVLDNNAKILVNSKELTTAGTTIQTGDGNTVETTMADLPLEITLPTGTAIKAGSYTNTLNWSLAAGVSTTQN</sequence>
<evidence type="ECO:0000313" key="1">
    <source>
        <dbReference type="EMBL" id="RDL11828.1"/>
    </source>
</evidence>
<dbReference type="EMBL" id="QRAS01000001">
    <property type="protein sequence ID" value="RDL11828.1"/>
    <property type="molecule type" value="Genomic_DNA"/>
</dbReference>
<evidence type="ECO:0000313" key="2">
    <source>
        <dbReference type="Proteomes" id="UP000254912"/>
    </source>
</evidence>
<proteinExistence type="predicted"/>
<dbReference type="AlphaFoldDB" id="A0A288Q8B9"/>
<dbReference type="RefSeq" id="WP_070229898.1">
    <property type="nucleotide sequence ID" value="NZ_BJYO01000002.1"/>
</dbReference>
<comment type="caution">
    <text evidence="1">The sequence shown here is derived from an EMBL/GenBank/DDBJ whole genome shotgun (WGS) entry which is preliminary data.</text>
</comment>
<keyword evidence="2" id="KW-1185">Reference proteome</keyword>
<gene>
    <name evidence="1" type="ORF">DFP99_0247</name>
</gene>
<protein>
    <submittedName>
        <fullName evidence="1">Uncharacterized protein</fullName>
    </submittedName>
</protein>
<name>A0A288Q8B9_9LACO</name>
<accession>A0A288Q8B9</accession>
<dbReference type="KEGG" id="wso:WSWS_00617"/>
<dbReference type="GeneID" id="94545823"/>
<organism evidence="1 2">
    <name type="scientific">Weissella soli</name>
    <dbReference type="NCBI Taxonomy" id="155866"/>
    <lineage>
        <taxon>Bacteria</taxon>
        <taxon>Bacillati</taxon>
        <taxon>Bacillota</taxon>
        <taxon>Bacilli</taxon>
        <taxon>Lactobacillales</taxon>
        <taxon>Lactobacillaceae</taxon>
        <taxon>Weissella</taxon>
    </lineage>
</organism>
<reference evidence="1 2" key="1">
    <citation type="submission" date="2018-07" db="EMBL/GenBank/DDBJ databases">
        <title>Genomic Encyclopedia of Type Strains, Phase III (KMG-III): the genomes of soil and plant-associated and newly described type strains.</title>
        <authorList>
            <person name="Whitman W."/>
        </authorList>
    </citation>
    <scope>NUCLEOTIDE SEQUENCE [LARGE SCALE GENOMIC DNA]</scope>
    <source>
        <strain evidence="1 2">CECT 7031</strain>
    </source>
</reference>